<reference evidence="2" key="1">
    <citation type="submission" date="2022-10" db="EMBL/GenBank/DDBJ databases">
        <title>Culturing micro-colonial fungi from biological soil crusts in the Mojave desert and describing Neophaeococcomyces mojavensis, and introducing the new genera and species Taxawa tesnikishii.</title>
        <authorList>
            <person name="Kurbessoian T."/>
            <person name="Stajich J.E."/>
        </authorList>
    </citation>
    <scope>NUCLEOTIDE SEQUENCE</scope>
    <source>
        <strain evidence="2">TK_1</strain>
    </source>
</reference>
<evidence type="ECO:0000313" key="3">
    <source>
        <dbReference type="Proteomes" id="UP001172684"/>
    </source>
</evidence>
<dbReference type="EMBL" id="JAPDRL010000016">
    <property type="protein sequence ID" value="KAJ9666886.1"/>
    <property type="molecule type" value="Genomic_DNA"/>
</dbReference>
<feature type="transmembrane region" description="Helical" evidence="1">
    <location>
        <begin position="15"/>
        <end position="35"/>
    </location>
</feature>
<keyword evidence="1" id="KW-0812">Transmembrane</keyword>
<evidence type="ECO:0000313" key="2">
    <source>
        <dbReference type="EMBL" id="KAJ9666886.1"/>
    </source>
</evidence>
<organism evidence="2 3">
    <name type="scientific">Coniosporium apollinis</name>
    <dbReference type="NCBI Taxonomy" id="61459"/>
    <lineage>
        <taxon>Eukaryota</taxon>
        <taxon>Fungi</taxon>
        <taxon>Dikarya</taxon>
        <taxon>Ascomycota</taxon>
        <taxon>Pezizomycotina</taxon>
        <taxon>Dothideomycetes</taxon>
        <taxon>Dothideomycetes incertae sedis</taxon>
        <taxon>Coniosporium</taxon>
    </lineage>
</organism>
<accession>A0ABQ9NWY7</accession>
<sequence length="83" mass="9042">MPPIIQPPISGPRTIIGVVQILLAVFAIVIALFNWRLPRQRNGLVNENDNQGHELGLQNDYESADSVARDLAALNLAELASRG</sequence>
<name>A0ABQ9NWY7_9PEZI</name>
<proteinExistence type="predicted"/>
<keyword evidence="1" id="KW-0472">Membrane</keyword>
<keyword evidence="1" id="KW-1133">Transmembrane helix</keyword>
<keyword evidence="3" id="KW-1185">Reference proteome</keyword>
<dbReference type="Proteomes" id="UP001172684">
    <property type="component" value="Unassembled WGS sequence"/>
</dbReference>
<evidence type="ECO:0000256" key="1">
    <source>
        <dbReference type="SAM" id="Phobius"/>
    </source>
</evidence>
<comment type="caution">
    <text evidence="2">The sequence shown here is derived from an EMBL/GenBank/DDBJ whole genome shotgun (WGS) entry which is preliminary data.</text>
</comment>
<gene>
    <name evidence="2" type="ORF">H2201_003020</name>
</gene>
<protein>
    <submittedName>
        <fullName evidence="2">Uncharacterized protein</fullName>
    </submittedName>
</protein>